<dbReference type="Proteomes" id="UP000054047">
    <property type="component" value="Unassembled WGS sequence"/>
</dbReference>
<reference evidence="1 2" key="1">
    <citation type="submission" date="2013-12" db="EMBL/GenBank/DDBJ databases">
        <title>Draft genome of the parsitic nematode Ancylostoma duodenale.</title>
        <authorList>
            <person name="Mitreva M."/>
        </authorList>
    </citation>
    <scope>NUCLEOTIDE SEQUENCE [LARGE SCALE GENOMIC DNA]</scope>
    <source>
        <strain evidence="1 2">Zhejiang</strain>
    </source>
</reference>
<accession>A0A0C2FNQ4</accession>
<name>A0A0C2FNQ4_9BILA</name>
<proteinExistence type="predicted"/>
<protein>
    <submittedName>
        <fullName evidence="1">Uncharacterized protein</fullName>
    </submittedName>
</protein>
<dbReference type="OrthoDB" id="5903432at2759"/>
<evidence type="ECO:0000313" key="2">
    <source>
        <dbReference type="Proteomes" id="UP000054047"/>
    </source>
</evidence>
<dbReference type="EMBL" id="KN750355">
    <property type="protein sequence ID" value="KIH50230.1"/>
    <property type="molecule type" value="Genomic_DNA"/>
</dbReference>
<gene>
    <name evidence="1" type="ORF">ANCDUO_19692</name>
</gene>
<evidence type="ECO:0000313" key="1">
    <source>
        <dbReference type="EMBL" id="KIH50230.1"/>
    </source>
</evidence>
<keyword evidence="2" id="KW-1185">Reference proteome</keyword>
<dbReference type="AlphaFoldDB" id="A0A0C2FNQ4"/>
<organism evidence="1 2">
    <name type="scientific">Ancylostoma duodenale</name>
    <dbReference type="NCBI Taxonomy" id="51022"/>
    <lineage>
        <taxon>Eukaryota</taxon>
        <taxon>Metazoa</taxon>
        <taxon>Ecdysozoa</taxon>
        <taxon>Nematoda</taxon>
        <taxon>Chromadorea</taxon>
        <taxon>Rhabditida</taxon>
        <taxon>Rhabditina</taxon>
        <taxon>Rhabditomorpha</taxon>
        <taxon>Strongyloidea</taxon>
        <taxon>Ancylostomatidae</taxon>
        <taxon>Ancylostomatinae</taxon>
        <taxon>Ancylostoma</taxon>
    </lineage>
</organism>
<sequence length="60" mass="6589">MLFVSIKRTESIGRVWRVRGTNGRIAGARSVHPKINGGQVVRGLAEVDVLNSGLYEIQIL</sequence>